<evidence type="ECO:0000313" key="3">
    <source>
        <dbReference type="EMBL" id="RKQ34694.1"/>
    </source>
</evidence>
<evidence type="ECO:0000313" key="4">
    <source>
        <dbReference type="Proteomes" id="UP000269301"/>
    </source>
</evidence>
<reference evidence="3 4" key="1">
    <citation type="journal article" date="2016" name="Int. J. Syst. Evol. Microbiol.">
        <title>Oceanobacillus halophilus sp. nov., a novel moderately halophilic bacterium from a hypersaline lake.</title>
        <authorList>
            <person name="Amoozegar M.A."/>
            <person name="Bagheri M."/>
            <person name="Makhdoumi A."/>
            <person name="Nikou M.M."/>
            <person name="Fazeli S.A.S."/>
            <person name="Schumann P."/>
            <person name="Sproer C."/>
            <person name="Sanchez-Porro C."/>
            <person name="Ventosa A."/>
        </authorList>
    </citation>
    <scope>NUCLEOTIDE SEQUENCE [LARGE SCALE GENOMIC DNA]</scope>
    <source>
        <strain evidence="3 4">DSM 23996</strain>
    </source>
</reference>
<evidence type="ECO:0000259" key="1">
    <source>
        <dbReference type="Pfam" id="PF07929"/>
    </source>
</evidence>
<protein>
    <submittedName>
        <fullName evidence="3">Plasmid pRiA4b ORF-3 family protein</fullName>
    </submittedName>
</protein>
<proteinExistence type="predicted"/>
<dbReference type="AlphaFoldDB" id="A0A495A6B2"/>
<dbReference type="InterPro" id="IPR012912">
    <property type="entry name" value="Plasmid_pRiA4b_Orf3-like"/>
</dbReference>
<dbReference type="Pfam" id="PF07929">
    <property type="entry name" value="PRiA4_ORF3"/>
    <property type="match status" value="1"/>
</dbReference>
<dbReference type="InterPro" id="IPR024047">
    <property type="entry name" value="MM3350-like_sf"/>
</dbReference>
<feature type="domain" description="DUF6933" evidence="2">
    <location>
        <begin position="17"/>
        <end position="173"/>
    </location>
</feature>
<accession>A0A495A6B2</accession>
<gene>
    <name evidence="3" type="ORF">D8M06_07175</name>
</gene>
<sequence>MLLFEKLYFIRSYFYMLIQATKKVLDFLKIKPEPPIDNNPLFSWHANLLTLERKKALVLVNDKNRYTIVLYGLTKKHLKNLDELIRESIRITFRKEGFQEDVIEQFIEHSPAISFTKTKDRTTVSRLNKSCETIYFLDDYLDRNSIAQPVLNMHASRFLVGHGKNHYIDPNRELFHDLTAFSGKAVVQTKAVQMKITLDVGQSDIWRRLVVPLNYTWEQLHQAIQISFKWEDIHLHQFHIPEQPARISADTSLSAYIPQHQSFMYIYDPGDNWEHRILVEDMIENYDNMFPVCLEGEGDTPPEDVGGEGGYAYLLEVLEDKHDPEHEHMKNWYEMQGDRTFDLEKVNLFLKSNFF</sequence>
<organism evidence="3 4">
    <name type="scientific">Oceanobacillus halophilus</name>
    <dbReference type="NCBI Taxonomy" id="930130"/>
    <lineage>
        <taxon>Bacteria</taxon>
        <taxon>Bacillati</taxon>
        <taxon>Bacillota</taxon>
        <taxon>Bacilli</taxon>
        <taxon>Bacillales</taxon>
        <taxon>Bacillaceae</taxon>
        <taxon>Oceanobacillus</taxon>
    </lineage>
</organism>
<dbReference type="PANTHER" id="PTHR41878:SF1">
    <property type="entry name" value="TNPR PROTEIN"/>
    <property type="match status" value="1"/>
</dbReference>
<dbReference type="PANTHER" id="PTHR41878">
    <property type="entry name" value="LEXA REPRESSOR-RELATED"/>
    <property type="match status" value="1"/>
</dbReference>
<evidence type="ECO:0000259" key="2">
    <source>
        <dbReference type="Pfam" id="PF22016"/>
    </source>
</evidence>
<name>A0A495A6B2_9BACI</name>
<dbReference type="EMBL" id="RBZP01000003">
    <property type="protein sequence ID" value="RKQ34694.1"/>
    <property type="molecule type" value="Genomic_DNA"/>
</dbReference>
<feature type="domain" description="Plasmid pRiA4b Orf3-like" evidence="1">
    <location>
        <begin position="191"/>
        <end position="347"/>
    </location>
</feature>
<dbReference type="Gene3D" id="3.10.290.30">
    <property type="entry name" value="MM3350-like"/>
    <property type="match status" value="1"/>
</dbReference>
<dbReference type="Pfam" id="PF22016">
    <property type="entry name" value="DUF6933"/>
    <property type="match status" value="1"/>
</dbReference>
<dbReference type="Proteomes" id="UP000269301">
    <property type="component" value="Unassembled WGS sequence"/>
</dbReference>
<keyword evidence="4" id="KW-1185">Reference proteome</keyword>
<comment type="caution">
    <text evidence="3">The sequence shown here is derived from an EMBL/GenBank/DDBJ whole genome shotgun (WGS) entry which is preliminary data.</text>
</comment>
<dbReference type="InterPro" id="IPR053864">
    <property type="entry name" value="DUF6933"/>
</dbReference>
<dbReference type="SUPFAM" id="SSF159941">
    <property type="entry name" value="MM3350-like"/>
    <property type="match status" value="1"/>
</dbReference>